<sequence>MLYKEVLRERAKEALRCARLLELNTAERHTKVCLIACIADTDIHINNIGEVLSLSISNPTQLLVGAFEKSELIGLIQPLIENNGEPVLPYRK</sequence>
<dbReference type="RefSeq" id="WP_004744275.1">
    <property type="nucleotide sequence ID" value="NZ_CP053542.1"/>
</dbReference>
<dbReference type="Proteomes" id="UP000094761">
    <property type="component" value="Unassembled WGS sequence"/>
</dbReference>
<dbReference type="GeneID" id="23447740"/>
<geneLocation type="plasmid" evidence="5">
    <name>pveu</name>
</geneLocation>
<dbReference type="EMBL" id="LUAX01000008">
    <property type="protein sequence ID" value="OAM96774.1"/>
    <property type="molecule type" value="Genomic_DNA"/>
</dbReference>
<protein>
    <submittedName>
        <fullName evidence="2">Uncharacterized protein</fullName>
    </submittedName>
</protein>
<dbReference type="OrthoDB" id="5889789at2"/>
<proteinExistence type="predicted"/>
<dbReference type="Proteomes" id="UP001150001">
    <property type="component" value="Unassembled WGS sequence"/>
</dbReference>
<organism evidence="2 4">
    <name type="scientific">Vibrio europaeus</name>
    <dbReference type="NCBI Taxonomy" id="300876"/>
    <lineage>
        <taxon>Bacteria</taxon>
        <taxon>Pseudomonadati</taxon>
        <taxon>Pseudomonadota</taxon>
        <taxon>Gammaproteobacteria</taxon>
        <taxon>Vibrionales</taxon>
        <taxon>Vibrionaceae</taxon>
        <taxon>Vibrio</taxon>
        <taxon>Vibrio oreintalis group</taxon>
    </lineage>
</organism>
<dbReference type="AlphaFoldDB" id="A0A178J3Q9"/>
<keyword evidence="2" id="KW-0614">Plasmid</keyword>
<dbReference type="EMBL" id="JAPFIT010000033">
    <property type="protein sequence ID" value="MDC5743476.1"/>
    <property type="molecule type" value="Genomic_DNA"/>
</dbReference>
<evidence type="ECO:0000313" key="1">
    <source>
        <dbReference type="EMBL" id="MDC5743476.1"/>
    </source>
</evidence>
<name>A0A178J3Q9_9VIBR</name>
<keyword evidence="6" id="KW-1185">Reference proteome</keyword>
<gene>
    <name evidence="2" type="ORF">AZ468_24095</name>
    <name evidence="3" type="ORF">HOO69_16270</name>
    <name evidence="1" type="ORF">OPW20_25785</name>
</gene>
<evidence type="ECO:0000313" key="4">
    <source>
        <dbReference type="Proteomes" id="UP000094761"/>
    </source>
</evidence>
<dbReference type="EMBL" id="CP053542">
    <property type="protein sequence ID" value="QJY38129.1"/>
    <property type="molecule type" value="Genomic_DNA"/>
</dbReference>
<evidence type="ECO:0000313" key="2">
    <source>
        <dbReference type="EMBL" id="OAM96774.1"/>
    </source>
</evidence>
<geneLocation type="plasmid" evidence="3">
    <name>pVEu</name>
</geneLocation>
<geneLocation type="plasmid" evidence="2">
    <name>p251_like</name>
</geneLocation>
<dbReference type="Proteomes" id="UP000501443">
    <property type="component" value="Plasmid pveu"/>
</dbReference>
<evidence type="ECO:0000313" key="6">
    <source>
        <dbReference type="Proteomes" id="UP001150001"/>
    </source>
</evidence>
<reference evidence="2 4" key="1">
    <citation type="submission" date="2016-03" db="EMBL/GenBank/DDBJ databases">
        <title>Draft genome sequence of the Vibrio tubiashii subs. europaeus.</title>
        <authorList>
            <person name="Spinard E."/>
            <person name="Dubert J."/>
            <person name="Nelson D.R."/>
            <person name="Barja J.L."/>
        </authorList>
    </citation>
    <scope>NUCLEOTIDE SEQUENCE [LARGE SCALE GENOMIC DNA]</scope>
    <source>
        <strain evidence="4">PP-638</strain>
        <strain evidence="2">PP2-638</strain>
        <plasmid evidence="2">p251_like</plasmid>
    </source>
</reference>
<evidence type="ECO:0000313" key="3">
    <source>
        <dbReference type="EMBL" id="QJY38129.1"/>
    </source>
</evidence>
<dbReference type="GeneID" id="78078805"/>
<reference evidence="1" key="3">
    <citation type="submission" date="2022-11" db="EMBL/GenBank/DDBJ databases">
        <title>Role of the vibriolysin VemA secreted by the emergent pathogen Vibrio europaeus in the colonization of Manila clam mucus.</title>
        <authorList>
            <person name="Martinez C."/>
            <person name="Rodriguez S."/>
            <person name="Vences A."/>
            <person name="Barja J.L."/>
            <person name="Toranzo A.E."/>
            <person name="Dubert J."/>
        </authorList>
    </citation>
    <scope>NUCLEOTIDE SEQUENCE</scope>
    <source>
        <strain evidence="1">3454</strain>
    </source>
</reference>
<evidence type="ECO:0000313" key="5">
    <source>
        <dbReference type="Proteomes" id="UP000501443"/>
    </source>
</evidence>
<reference evidence="3 5" key="2">
    <citation type="submission" date="2020-05" db="EMBL/GenBank/DDBJ databases">
        <title>First description outside Europe of the emergent pathogen for shellfish aquaculture Vibrio europaeus.</title>
        <authorList>
            <person name="Dubert J."/>
            <person name="Rojas R."/>
        </authorList>
    </citation>
    <scope>NUCLEOTIDE SEQUENCE [LARGE SCALE GENOMIC DNA]</scope>
    <source>
        <strain evidence="3 5">NPI-1</strain>
        <plasmid evidence="3">pVEu</plasmid>
        <plasmid evidence="5">pveu</plasmid>
    </source>
</reference>
<accession>A0A178J3Q9</accession>